<protein>
    <recommendedName>
        <fullName evidence="4">Cys-rich protein</fullName>
    </recommendedName>
</protein>
<proteinExistence type="predicted"/>
<dbReference type="AlphaFoldDB" id="A0A4R9LZV1"/>
<name>A0A4R9LZV1_9LEPT</name>
<evidence type="ECO:0008006" key="4">
    <source>
        <dbReference type="Google" id="ProtNLM"/>
    </source>
</evidence>
<reference evidence="2" key="1">
    <citation type="journal article" date="2019" name="PLoS Negl. Trop. Dis.">
        <title>Revisiting the worldwide diversity of Leptospira species in the environment.</title>
        <authorList>
            <person name="Vincent A.T."/>
            <person name="Schiettekatte O."/>
            <person name="Bourhy P."/>
            <person name="Veyrier F.J."/>
            <person name="Picardeau M."/>
        </authorList>
    </citation>
    <scope>NUCLEOTIDE SEQUENCE [LARGE SCALE GENOMIC DNA]</scope>
    <source>
        <strain evidence="2">201300427</strain>
    </source>
</reference>
<evidence type="ECO:0000313" key="3">
    <source>
        <dbReference type="Proteomes" id="UP000298058"/>
    </source>
</evidence>
<evidence type="ECO:0000256" key="1">
    <source>
        <dbReference type="SAM" id="SignalP"/>
    </source>
</evidence>
<dbReference type="RefSeq" id="WP_135759632.1">
    <property type="nucleotide sequence ID" value="NZ_RQHW01000018.1"/>
</dbReference>
<feature type="chain" id="PRO_5020511150" description="Cys-rich protein" evidence="1">
    <location>
        <begin position="18"/>
        <end position="93"/>
    </location>
</feature>
<feature type="signal peptide" evidence="1">
    <location>
        <begin position="1"/>
        <end position="17"/>
    </location>
</feature>
<accession>A0A4R9LZV1</accession>
<keyword evidence="3" id="KW-1185">Reference proteome</keyword>
<evidence type="ECO:0000313" key="2">
    <source>
        <dbReference type="EMBL" id="TGN19913.1"/>
    </source>
</evidence>
<sequence>MLRVFFLMCLISLSLSAEQELWKDLYYYNQKPENTWVTDCDEKKECRSNCMQRERFFLFIHAFRQPAMKNGSLVECTRICDSQIACSSEDRKL</sequence>
<organism evidence="2 3">
    <name type="scientific">Leptospira idonii</name>
    <dbReference type="NCBI Taxonomy" id="1193500"/>
    <lineage>
        <taxon>Bacteria</taxon>
        <taxon>Pseudomonadati</taxon>
        <taxon>Spirochaetota</taxon>
        <taxon>Spirochaetia</taxon>
        <taxon>Leptospirales</taxon>
        <taxon>Leptospiraceae</taxon>
        <taxon>Leptospira</taxon>
    </lineage>
</organism>
<gene>
    <name evidence="2" type="ORF">EHS15_05910</name>
</gene>
<keyword evidence="1" id="KW-0732">Signal</keyword>
<comment type="caution">
    <text evidence="2">The sequence shown here is derived from an EMBL/GenBank/DDBJ whole genome shotgun (WGS) entry which is preliminary data.</text>
</comment>
<dbReference type="EMBL" id="RQHW01000018">
    <property type="protein sequence ID" value="TGN19913.1"/>
    <property type="molecule type" value="Genomic_DNA"/>
</dbReference>
<dbReference type="Proteomes" id="UP000298058">
    <property type="component" value="Unassembled WGS sequence"/>
</dbReference>